<keyword evidence="4" id="KW-1185">Reference proteome</keyword>
<organism evidence="3 4">
    <name type="scientific">Hyphomonas adhaerens MHS-3</name>
    <dbReference type="NCBI Taxonomy" id="1280949"/>
    <lineage>
        <taxon>Bacteria</taxon>
        <taxon>Pseudomonadati</taxon>
        <taxon>Pseudomonadota</taxon>
        <taxon>Alphaproteobacteria</taxon>
        <taxon>Hyphomonadales</taxon>
        <taxon>Hyphomonadaceae</taxon>
        <taxon>Hyphomonas</taxon>
    </lineage>
</organism>
<evidence type="ECO:0000313" key="4">
    <source>
        <dbReference type="Proteomes" id="UP000027446"/>
    </source>
</evidence>
<feature type="coiled-coil region" evidence="1">
    <location>
        <begin position="164"/>
        <end position="191"/>
    </location>
</feature>
<protein>
    <submittedName>
        <fullName evidence="3">Uncharacterized protein</fullName>
    </submittedName>
</protein>
<feature type="transmembrane region" description="Helical" evidence="2">
    <location>
        <begin position="419"/>
        <end position="449"/>
    </location>
</feature>
<accession>A0A069E3V2</accession>
<dbReference type="AlphaFoldDB" id="A0A069E3V2"/>
<evidence type="ECO:0000256" key="1">
    <source>
        <dbReference type="SAM" id="Coils"/>
    </source>
</evidence>
<dbReference type="STRING" id="1280949.HAD_03195"/>
<comment type="caution">
    <text evidence="3">The sequence shown here is derived from an EMBL/GenBank/DDBJ whole genome shotgun (WGS) entry which is preliminary data.</text>
</comment>
<evidence type="ECO:0000256" key="2">
    <source>
        <dbReference type="SAM" id="Phobius"/>
    </source>
</evidence>
<sequence length="459" mass="51346">MRLHICIPIDFGVVFGIADEVLADEVRRILTIALSRTFANSVSDFPVSDPAQLSYVSGVDNPFGRGLHFAGMEKCLWERLSADILEYCTLDADKQLFDPVGPDVSVWITENFSPEIAIRFYANGVVMVLIDGEISDDTDADLIKRVYRAIECAAYGDSAIVELAAAFNNTLRNLRDEISRHAKKLKIHDLERANAIHASNELIEIKWISALLIIDKTMVDEQFDNVITDTAGQKVETWSGQVIYKPWLAVVRRSGDRPQFPDRILSIFHNYCVADTFATNVETFLIGKCSTVLNETLRGKRSGKIVSRQSIRALSYLAESVSSLVDIRSFTHAADDRQFLSLLAERSRIDERQARIKSIANVFVARESDLNDFKDQQRAGWFAAIGLFIAVISTLGVSAGVVDVYRNYNFFSSSGGDELFVLGASEITLILALPLLLVLLLWLIGWLAIKFVRSLWKPR</sequence>
<reference evidence="3 4" key="1">
    <citation type="journal article" date="2014" name="Antonie Van Leeuwenhoek">
        <title>Hyphomonas beringensis sp. nov. and Hyphomonas chukchiensis sp. nov., isolated from surface seawater of the Bering Sea and Chukchi Sea.</title>
        <authorList>
            <person name="Li C."/>
            <person name="Lai Q."/>
            <person name="Li G."/>
            <person name="Dong C."/>
            <person name="Wang J."/>
            <person name="Liao Y."/>
            <person name="Shao Z."/>
        </authorList>
    </citation>
    <scope>NUCLEOTIDE SEQUENCE [LARGE SCALE GENOMIC DNA]</scope>
    <source>
        <strain evidence="3 4">MHS-3</strain>
    </source>
</reference>
<name>A0A069E3V2_9PROT</name>
<keyword evidence="2" id="KW-0812">Transmembrane</keyword>
<dbReference type="Proteomes" id="UP000027446">
    <property type="component" value="Unassembled WGS sequence"/>
</dbReference>
<dbReference type="PATRIC" id="fig|1280949.3.peg.653"/>
<evidence type="ECO:0000313" key="3">
    <source>
        <dbReference type="EMBL" id="KCZ84652.1"/>
    </source>
</evidence>
<keyword evidence="2" id="KW-0472">Membrane</keyword>
<gene>
    <name evidence="3" type="ORF">HAD_03195</name>
</gene>
<keyword evidence="2" id="KW-1133">Transmembrane helix</keyword>
<feature type="transmembrane region" description="Helical" evidence="2">
    <location>
        <begin position="379"/>
        <end position="399"/>
    </location>
</feature>
<keyword evidence="1" id="KW-0175">Coiled coil</keyword>
<proteinExistence type="predicted"/>
<dbReference type="EMBL" id="ARYH01000001">
    <property type="protein sequence ID" value="KCZ84652.1"/>
    <property type="molecule type" value="Genomic_DNA"/>
</dbReference>